<evidence type="ECO:0000313" key="3">
    <source>
        <dbReference type="EMBL" id="SIO41665.1"/>
    </source>
</evidence>
<sequence length="106" mass="12252">MSLKKKGASSKRTTLPLRSDMSKDFRKDWNRLSESGRYDLIRLKRAMMLLGMNEGPLPAEYQDHALTDDWKDHRECHVGGDFLLIYRITKDAVIFVRAGTHPELFG</sequence>
<dbReference type="NCBIfam" id="TIGR02385">
    <property type="entry name" value="RelE_StbE"/>
    <property type="match status" value="1"/>
</dbReference>
<dbReference type="GO" id="GO:0006402">
    <property type="term" value="P:mRNA catabolic process"/>
    <property type="evidence" value="ECO:0007669"/>
    <property type="project" value="TreeGrafter"/>
</dbReference>
<dbReference type="Gene3D" id="3.30.2310.20">
    <property type="entry name" value="RelE-like"/>
    <property type="match status" value="1"/>
</dbReference>
<evidence type="ECO:0000256" key="1">
    <source>
        <dbReference type="ARBA" id="ARBA00022649"/>
    </source>
</evidence>
<dbReference type="OrthoDB" id="7030467at2"/>
<dbReference type="SUPFAM" id="SSF143011">
    <property type="entry name" value="RelE-like"/>
    <property type="match status" value="1"/>
</dbReference>
<organism evidence="3 4">
    <name type="scientific">Paraburkholderia phenazinium</name>
    <dbReference type="NCBI Taxonomy" id="60549"/>
    <lineage>
        <taxon>Bacteria</taxon>
        <taxon>Pseudomonadati</taxon>
        <taxon>Pseudomonadota</taxon>
        <taxon>Betaproteobacteria</taxon>
        <taxon>Burkholderiales</taxon>
        <taxon>Burkholderiaceae</taxon>
        <taxon>Paraburkholderia</taxon>
    </lineage>
</organism>
<dbReference type="AlphaFoldDB" id="A0A1N6JBM5"/>
<dbReference type="PIRSF" id="PIRSF006156">
    <property type="entry name" value="YafQ"/>
    <property type="match status" value="1"/>
</dbReference>
<keyword evidence="1" id="KW-1277">Toxin-antitoxin system</keyword>
<dbReference type="GO" id="GO:0004521">
    <property type="term" value="F:RNA endonuclease activity"/>
    <property type="evidence" value="ECO:0007669"/>
    <property type="project" value="TreeGrafter"/>
</dbReference>
<gene>
    <name evidence="3" type="ORF">SAMN05444165_2988</name>
</gene>
<dbReference type="PANTHER" id="PTHR40588">
    <property type="entry name" value="MRNA INTERFERASE TOXIN YAFQ"/>
    <property type="match status" value="1"/>
</dbReference>
<proteinExistence type="predicted"/>
<dbReference type="GO" id="GO:0006415">
    <property type="term" value="P:translational termination"/>
    <property type="evidence" value="ECO:0007669"/>
    <property type="project" value="TreeGrafter"/>
</dbReference>
<feature type="active site" description="Proton donor" evidence="2">
    <location>
        <position position="101"/>
    </location>
</feature>
<name>A0A1N6JBM5_9BURK</name>
<dbReference type="Proteomes" id="UP000185151">
    <property type="component" value="Unassembled WGS sequence"/>
</dbReference>
<dbReference type="InterPro" id="IPR035093">
    <property type="entry name" value="RelE/ParE_toxin_dom_sf"/>
</dbReference>
<accession>A0A1N6JBM5</accession>
<dbReference type="Pfam" id="PF15738">
    <property type="entry name" value="YafQ_toxin"/>
    <property type="match status" value="1"/>
</dbReference>
<dbReference type="InterPro" id="IPR004386">
    <property type="entry name" value="Toxin_YafQ-like"/>
</dbReference>
<protein>
    <submittedName>
        <fullName evidence="3">mRNA interferase YafQ</fullName>
    </submittedName>
</protein>
<dbReference type="EMBL" id="FSRU01000001">
    <property type="protein sequence ID" value="SIO41665.1"/>
    <property type="molecule type" value="Genomic_DNA"/>
</dbReference>
<dbReference type="PANTHER" id="PTHR40588:SF1">
    <property type="entry name" value="MRNA INTERFERASE TOXIN YAFQ"/>
    <property type="match status" value="1"/>
</dbReference>
<evidence type="ECO:0000313" key="4">
    <source>
        <dbReference type="Proteomes" id="UP000185151"/>
    </source>
</evidence>
<dbReference type="InterPro" id="IPR007712">
    <property type="entry name" value="RelE/ParE_toxin"/>
</dbReference>
<reference evidence="3 4" key="1">
    <citation type="submission" date="2016-11" db="EMBL/GenBank/DDBJ databases">
        <authorList>
            <person name="Jaros S."/>
            <person name="Januszkiewicz K."/>
            <person name="Wedrychowicz H."/>
        </authorList>
    </citation>
    <scope>NUCLEOTIDE SEQUENCE [LARGE SCALE GENOMIC DNA]</scope>
    <source>
        <strain evidence="3 4">GAS95</strain>
    </source>
</reference>
<dbReference type="RefSeq" id="WP_074296333.1">
    <property type="nucleotide sequence ID" value="NZ_FSRU01000001.1"/>
</dbReference>
<keyword evidence="4" id="KW-1185">Reference proteome</keyword>
<evidence type="ECO:0000256" key="2">
    <source>
        <dbReference type="PIRSR" id="PIRSR006156-1"/>
    </source>
</evidence>